<dbReference type="Proteomes" id="UP000269289">
    <property type="component" value="Unassembled WGS sequence"/>
</dbReference>
<name>A0A3M2JTA0_9CELL</name>
<dbReference type="EMBL" id="RFFI01000007">
    <property type="protein sequence ID" value="RMI13975.1"/>
    <property type="molecule type" value="Genomic_DNA"/>
</dbReference>
<sequence>MESVRDRPEVADVRVVVLEAEDPDFWPFSEEVVVVTTADPETVRSWFPEDYAPDDVRERGPKRDLEPFDVPDGYAALLCWWD</sequence>
<evidence type="ECO:0000313" key="2">
    <source>
        <dbReference type="Proteomes" id="UP000269289"/>
    </source>
</evidence>
<comment type="caution">
    <text evidence="1">The sequence shown here is derived from an EMBL/GenBank/DDBJ whole genome shotgun (WGS) entry which is preliminary data.</text>
</comment>
<proteinExistence type="predicted"/>
<keyword evidence="2" id="KW-1185">Reference proteome</keyword>
<accession>A0A3M2JTA0</accession>
<gene>
    <name evidence="1" type="ORF">EBM89_02290</name>
</gene>
<organism evidence="1 2">
    <name type="scientific">Cellulomonas triticagri</name>
    <dbReference type="NCBI Taxonomy" id="2483352"/>
    <lineage>
        <taxon>Bacteria</taxon>
        <taxon>Bacillati</taxon>
        <taxon>Actinomycetota</taxon>
        <taxon>Actinomycetes</taxon>
        <taxon>Micrococcales</taxon>
        <taxon>Cellulomonadaceae</taxon>
        <taxon>Cellulomonas</taxon>
    </lineage>
</organism>
<reference evidence="1 2" key="1">
    <citation type="submission" date="2018-10" db="EMBL/GenBank/DDBJ databases">
        <title>Isolation, diversity and antifungal activity of actinobacteria from wheat.</title>
        <authorList>
            <person name="Han C."/>
        </authorList>
    </citation>
    <scope>NUCLEOTIDE SEQUENCE [LARGE SCALE GENOMIC DNA]</scope>
    <source>
        <strain evidence="1 2">NEAU-YY56</strain>
    </source>
</reference>
<protein>
    <submittedName>
        <fullName evidence="1">Uncharacterized protein</fullName>
    </submittedName>
</protein>
<dbReference type="AlphaFoldDB" id="A0A3M2JTA0"/>
<evidence type="ECO:0000313" key="1">
    <source>
        <dbReference type="EMBL" id="RMI13975.1"/>
    </source>
</evidence>
<dbReference type="OrthoDB" id="1551075at2"/>